<evidence type="ECO:0000256" key="3">
    <source>
        <dbReference type="ARBA" id="ARBA00022695"/>
    </source>
</evidence>
<dbReference type="GO" id="GO:0000428">
    <property type="term" value="C:DNA-directed RNA polymerase complex"/>
    <property type="evidence" value="ECO:0007669"/>
    <property type="project" value="UniProtKB-KW"/>
</dbReference>
<accession>A0AAV9F7T4</accession>
<dbReference type="Gene3D" id="3.30.1490.180">
    <property type="entry name" value="RNA polymerase ii"/>
    <property type="match status" value="1"/>
</dbReference>
<dbReference type="Proteomes" id="UP001180020">
    <property type="component" value="Unassembled WGS sequence"/>
</dbReference>
<dbReference type="Pfam" id="PF04997">
    <property type="entry name" value="RNA_pol_Rpb1_1"/>
    <property type="match status" value="1"/>
</dbReference>
<dbReference type="PANTHER" id="PTHR19376">
    <property type="entry name" value="DNA-DIRECTED RNA POLYMERASE"/>
    <property type="match status" value="1"/>
</dbReference>
<evidence type="ECO:0000256" key="7">
    <source>
        <dbReference type="SAM" id="MobiDB-lite"/>
    </source>
</evidence>
<dbReference type="Pfam" id="PF04983">
    <property type="entry name" value="RNA_pol_Rpb1_3"/>
    <property type="match status" value="1"/>
</dbReference>
<reference evidence="9" key="2">
    <citation type="submission" date="2023-06" db="EMBL/GenBank/DDBJ databases">
        <authorList>
            <person name="Ma L."/>
            <person name="Liu K.-W."/>
            <person name="Li Z."/>
            <person name="Hsiao Y.-Y."/>
            <person name="Qi Y."/>
            <person name="Fu T."/>
            <person name="Tang G."/>
            <person name="Zhang D."/>
            <person name="Sun W.-H."/>
            <person name="Liu D.-K."/>
            <person name="Li Y."/>
            <person name="Chen G.-Z."/>
            <person name="Liu X.-D."/>
            <person name="Liao X.-Y."/>
            <person name="Jiang Y.-T."/>
            <person name="Yu X."/>
            <person name="Hao Y."/>
            <person name="Huang J."/>
            <person name="Zhao X.-W."/>
            <person name="Ke S."/>
            <person name="Chen Y.-Y."/>
            <person name="Wu W.-L."/>
            <person name="Hsu J.-L."/>
            <person name="Lin Y.-F."/>
            <person name="Huang M.-D."/>
            <person name="Li C.-Y."/>
            <person name="Huang L."/>
            <person name="Wang Z.-W."/>
            <person name="Zhao X."/>
            <person name="Zhong W.-Y."/>
            <person name="Peng D.-H."/>
            <person name="Ahmad S."/>
            <person name="Lan S."/>
            <person name="Zhang J.-S."/>
            <person name="Tsai W.-C."/>
            <person name="Van De Peer Y."/>
            <person name="Liu Z.-J."/>
        </authorList>
    </citation>
    <scope>NUCLEOTIDE SEQUENCE</scope>
    <source>
        <strain evidence="9">CP</strain>
        <tissue evidence="9">Leaves</tissue>
    </source>
</reference>
<dbReference type="EMBL" id="JAUJYO010000003">
    <property type="protein sequence ID" value="KAK1321234.1"/>
    <property type="molecule type" value="Genomic_DNA"/>
</dbReference>
<dbReference type="GO" id="GO:0006351">
    <property type="term" value="P:DNA-templated transcription"/>
    <property type="evidence" value="ECO:0007669"/>
    <property type="project" value="InterPro"/>
</dbReference>
<dbReference type="SMART" id="SM00663">
    <property type="entry name" value="RPOLA_N"/>
    <property type="match status" value="1"/>
</dbReference>
<feature type="domain" description="RNA polymerase N-terminal" evidence="8">
    <location>
        <begin position="251"/>
        <end position="497"/>
    </location>
</feature>
<dbReference type="InterPro" id="IPR007080">
    <property type="entry name" value="RNA_pol_Rpb1_1"/>
</dbReference>
<dbReference type="GO" id="GO:0003677">
    <property type="term" value="F:DNA binding"/>
    <property type="evidence" value="ECO:0007669"/>
    <property type="project" value="InterPro"/>
</dbReference>
<evidence type="ECO:0000256" key="1">
    <source>
        <dbReference type="ARBA" id="ARBA00022478"/>
    </source>
</evidence>
<evidence type="ECO:0000256" key="2">
    <source>
        <dbReference type="ARBA" id="ARBA00022679"/>
    </source>
</evidence>
<dbReference type="Gene3D" id="4.10.860.120">
    <property type="entry name" value="RNA polymerase II, clamp domain"/>
    <property type="match status" value="1"/>
</dbReference>
<evidence type="ECO:0000313" key="10">
    <source>
        <dbReference type="Proteomes" id="UP001180020"/>
    </source>
</evidence>
<organism evidence="9 10">
    <name type="scientific">Acorus calamus</name>
    <name type="common">Sweet flag</name>
    <dbReference type="NCBI Taxonomy" id="4465"/>
    <lineage>
        <taxon>Eukaryota</taxon>
        <taxon>Viridiplantae</taxon>
        <taxon>Streptophyta</taxon>
        <taxon>Embryophyta</taxon>
        <taxon>Tracheophyta</taxon>
        <taxon>Spermatophyta</taxon>
        <taxon>Magnoliopsida</taxon>
        <taxon>Liliopsida</taxon>
        <taxon>Acoraceae</taxon>
        <taxon>Acorus</taxon>
    </lineage>
</organism>
<dbReference type="InterPro" id="IPR042102">
    <property type="entry name" value="RNA_pol_Rpb1_3_sf"/>
</dbReference>
<keyword evidence="1 6" id="KW-0240">DNA-directed RNA polymerase</keyword>
<dbReference type="InterPro" id="IPR007066">
    <property type="entry name" value="RNA_pol_Rpb1_3"/>
</dbReference>
<comment type="similarity">
    <text evidence="6">Belongs to the RNA polymerase beta' chain family.</text>
</comment>
<dbReference type="InterPro" id="IPR044893">
    <property type="entry name" value="RNA_pol_Rpb1_clamp_domain"/>
</dbReference>
<dbReference type="InterPro" id="IPR006592">
    <property type="entry name" value="RNA_pol_N"/>
</dbReference>
<evidence type="ECO:0000259" key="8">
    <source>
        <dbReference type="SMART" id="SM00663"/>
    </source>
</evidence>
<evidence type="ECO:0000256" key="5">
    <source>
        <dbReference type="ARBA" id="ARBA00048552"/>
    </source>
</evidence>
<feature type="compositionally biased region" description="Basic residues" evidence="7">
    <location>
        <begin position="1137"/>
        <end position="1148"/>
    </location>
</feature>
<dbReference type="Pfam" id="PF00623">
    <property type="entry name" value="RNA_pol_Rpb1_2"/>
    <property type="match status" value="1"/>
</dbReference>
<comment type="catalytic activity">
    <reaction evidence="5 6">
        <text>RNA(n) + a ribonucleoside 5'-triphosphate = RNA(n+1) + diphosphate</text>
        <dbReference type="Rhea" id="RHEA:21248"/>
        <dbReference type="Rhea" id="RHEA-COMP:14527"/>
        <dbReference type="Rhea" id="RHEA-COMP:17342"/>
        <dbReference type="ChEBI" id="CHEBI:33019"/>
        <dbReference type="ChEBI" id="CHEBI:61557"/>
        <dbReference type="ChEBI" id="CHEBI:140395"/>
        <dbReference type="EC" id="2.7.7.6"/>
    </reaction>
</comment>
<gene>
    <name evidence="9" type="primary">NRPD1</name>
    <name evidence="9" type="ORF">QJS10_CPA03g02078</name>
</gene>
<dbReference type="InterPro" id="IPR045867">
    <property type="entry name" value="DNA-dir_RpoC_beta_prime"/>
</dbReference>
<dbReference type="Gene3D" id="1.10.132.30">
    <property type="match status" value="1"/>
</dbReference>
<feature type="region of interest" description="Disordered" evidence="7">
    <location>
        <begin position="1133"/>
        <end position="1156"/>
    </location>
</feature>
<evidence type="ECO:0000256" key="6">
    <source>
        <dbReference type="RuleBase" id="RU004279"/>
    </source>
</evidence>
<evidence type="ECO:0000313" key="9">
    <source>
        <dbReference type="EMBL" id="KAK1321234.1"/>
    </source>
</evidence>
<dbReference type="PANTHER" id="PTHR19376:SF36">
    <property type="entry name" value="DNA-DIRECTED RNA POLYMERASE IV SUBUNIT 1"/>
    <property type="match status" value="1"/>
</dbReference>
<protein>
    <recommendedName>
        <fullName evidence="6">DNA-directed RNA polymerase subunit</fullName>
        <ecNumber evidence="6">2.7.7.6</ecNumber>
    </recommendedName>
</protein>
<dbReference type="InterPro" id="IPR000722">
    <property type="entry name" value="RNA_pol_asu"/>
</dbReference>
<name>A0AAV9F7T4_ACOCL</name>
<dbReference type="SUPFAM" id="SSF64484">
    <property type="entry name" value="beta and beta-prime subunits of DNA dependent RNA-polymerase"/>
    <property type="match status" value="1"/>
</dbReference>
<dbReference type="Gene3D" id="3.10.450.40">
    <property type="match status" value="1"/>
</dbReference>
<evidence type="ECO:0000256" key="4">
    <source>
        <dbReference type="ARBA" id="ARBA00023163"/>
    </source>
</evidence>
<comment type="function">
    <text evidence="6">DNA-dependent RNA polymerase catalyzes the transcription of DNA into RNA using the four ribonucleoside triphosphates as substrates.</text>
</comment>
<dbReference type="GO" id="GO:0003899">
    <property type="term" value="F:DNA-directed RNA polymerase activity"/>
    <property type="evidence" value="ECO:0007669"/>
    <property type="project" value="UniProtKB-EC"/>
</dbReference>
<proteinExistence type="inferred from homology"/>
<sequence>MASGRREEQLVLPGRLTGMKFDMMTREEMEKFSVLKVEVKSDLTSPKMGIPNTSPHTGGWSSTSPSCATCGGFTIETCHGHSGYIELPEDVFNPYFVPEIVEILNKICPWCNSIRHEHESQLKVMDSLSLEAIVDVADRVYDIKSFCINLDDWRREVMLLRKLFKTNFSPCNDEISDFPEKFTKDFFEASLKVWHIVKVEQITIESEGGRGESSGWHPMVRFKASSRDMSWKKLVIVIAEVGEMPPRKYRTKNVSDVLPVDYWDFIPNDPRQPKTTPSSAKVILTPYQLRASSSTDSGASKCGARYLRELVFGKLTDSSFRMVVVGDPKVRLNEIGISEDIAESLEIFELVSTWNLAKLKKTRLSFHPRRHKSDRGKHVHQHPKNKLEIGTEIRRPLENGDVIMINRPPSVHQHSIIALSVRILPPNSVISINPLCCAPLFGDFDGDCLHGYIPQSLTSRIELKELVHMNNQLLNSQDGRSLLSLSQDSLTAAHLLTGGDVFLNKVQMQQLEMLCARQSQHPTIFSSSTQTPLWTGNQLFSMCLPKNLDLKISDSVEIRKGELLFAPNGSSWLQNTSSGIFSALFKHCQSEALDFLFSAQDVLCEWLSMRGLSVTLRDMNLSPDSNTRTKMMEEVRYGLQEALEKCHVRQLMTETTILDSLEAEDIDDGPYPSSTLTSINRDSLGAFRDVFHDIQNVVQSYASKENSMLAMVHSGSVGSMTKLVQQGVCLGVHHPAIPLPFKFPHRLSCDSWVQQKASSTDGTPKDVQERVNVPCAVMENSFLSGLNPLECFFHALVSRNNLFSENAAIPGTLNPYDGTVRNAYGNQIIQFSYGIPEVTSGDYVSQSDKFIGQPVGALAASAISEAAYGALEFPVTKLQASPLMNLKERMLKRRLTLESIIDAITKKYDSVREGTKIDLPPRLYISSRECSELEKDGSFCIRVMTEISKTSTSLETIRDVIIPELLKTVMKGFVEFKKVDILWDELPSTRLFRKNSSGELSLKGLKSATSDAGRSIHPRHLLITADCMSVTGEFLGLNAKAIKQQRKQASISSPFMQSCFSTPGTCLIKAAKDGARDDLVGAIDAAAWGKKTPVGTGGSFEILYTGKGIDIEKPENIYETLCSQAQILGGTEAKKQPSSRKNIKRRAKSIPVHRGSKVRRRAPLTSKLNRAPRSFGSWKSMEDMHTSLQRILFKYPIGSSLDKMDASIIFEALLYHPNKDAKLALEPQEIKVDYNKDHPDTRCFFLVGKDGTIEDFSYHKCIRGAAQLFAQEKPLKKKSRGKR</sequence>
<keyword evidence="2 6" id="KW-0808">Transferase</keyword>
<dbReference type="Gene3D" id="1.10.274.100">
    <property type="entry name" value="RNA polymerase Rpb1, domain 3"/>
    <property type="match status" value="1"/>
</dbReference>
<dbReference type="Pfam" id="PF11523">
    <property type="entry name" value="DUF3223"/>
    <property type="match status" value="1"/>
</dbReference>
<dbReference type="EC" id="2.7.7.6" evidence="6"/>
<dbReference type="Gene3D" id="2.40.40.20">
    <property type="match status" value="1"/>
</dbReference>
<keyword evidence="4 6" id="KW-0804">Transcription</keyword>
<reference evidence="9" key="1">
    <citation type="journal article" date="2023" name="Nat. Commun.">
        <title>Diploid and tetraploid genomes of Acorus and the evolution of monocots.</title>
        <authorList>
            <person name="Ma L."/>
            <person name="Liu K.W."/>
            <person name="Li Z."/>
            <person name="Hsiao Y.Y."/>
            <person name="Qi Y."/>
            <person name="Fu T."/>
            <person name="Tang G.D."/>
            <person name="Zhang D."/>
            <person name="Sun W.H."/>
            <person name="Liu D.K."/>
            <person name="Li Y."/>
            <person name="Chen G.Z."/>
            <person name="Liu X.D."/>
            <person name="Liao X.Y."/>
            <person name="Jiang Y.T."/>
            <person name="Yu X."/>
            <person name="Hao Y."/>
            <person name="Huang J."/>
            <person name="Zhao X.W."/>
            <person name="Ke S."/>
            <person name="Chen Y.Y."/>
            <person name="Wu W.L."/>
            <person name="Hsu J.L."/>
            <person name="Lin Y.F."/>
            <person name="Huang M.D."/>
            <person name="Li C.Y."/>
            <person name="Huang L."/>
            <person name="Wang Z.W."/>
            <person name="Zhao X."/>
            <person name="Zhong W.Y."/>
            <person name="Peng D.H."/>
            <person name="Ahmad S."/>
            <person name="Lan S."/>
            <person name="Zhang J.S."/>
            <person name="Tsai W.C."/>
            <person name="Van de Peer Y."/>
            <person name="Liu Z.J."/>
        </authorList>
    </citation>
    <scope>NUCLEOTIDE SEQUENCE</scope>
    <source>
        <strain evidence="9">CP</strain>
    </source>
</reference>
<dbReference type="InterPro" id="IPR038120">
    <property type="entry name" value="Rpb1_funnel_sf"/>
</dbReference>
<keyword evidence="10" id="KW-1185">Reference proteome</keyword>
<keyword evidence="3 6" id="KW-0548">Nucleotidyltransferase</keyword>
<comment type="caution">
    <text evidence="9">The sequence shown here is derived from an EMBL/GenBank/DDBJ whole genome shotgun (WGS) entry which is preliminary data.</text>
</comment>